<gene>
    <name evidence="7" type="ORF">QTN47_09055</name>
</gene>
<dbReference type="PANTHER" id="PTHR18919">
    <property type="entry name" value="ACETYL-COA C-ACYLTRANSFERASE"/>
    <property type="match status" value="1"/>
</dbReference>
<dbReference type="RefSeq" id="WP_369329042.1">
    <property type="nucleotide sequence ID" value="NZ_JAULBC010000002.1"/>
</dbReference>
<keyword evidence="3 4" id="KW-0012">Acyltransferase</keyword>
<dbReference type="PROSITE" id="PS00098">
    <property type="entry name" value="THIOLASE_1"/>
    <property type="match status" value="1"/>
</dbReference>
<dbReference type="EMBL" id="JAULBC010000002">
    <property type="protein sequence ID" value="MEX6687638.1"/>
    <property type="molecule type" value="Genomic_DNA"/>
</dbReference>
<proteinExistence type="inferred from homology"/>
<reference evidence="7 8" key="1">
    <citation type="submission" date="2023-07" db="EMBL/GenBank/DDBJ databases">
        <authorList>
            <person name="Lian W.-H."/>
        </authorList>
    </citation>
    <scope>NUCLEOTIDE SEQUENCE [LARGE SCALE GENOMIC DNA]</scope>
    <source>
        <strain evidence="7 8">SYSU DXS3180</strain>
    </source>
</reference>
<comment type="caution">
    <text evidence="7">The sequence shown here is derived from an EMBL/GenBank/DDBJ whole genome shotgun (WGS) entry which is preliminary data.</text>
</comment>
<dbReference type="InterPro" id="IPR020616">
    <property type="entry name" value="Thiolase_N"/>
</dbReference>
<dbReference type="InterPro" id="IPR016039">
    <property type="entry name" value="Thiolase-like"/>
</dbReference>
<evidence type="ECO:0000313" key="7">
    <source>
        <dbReference type="EMBL" id="MEX6687638.1"/>
    </source>
</evidence>
<dbReference type="Proteomes" id="UP001560573">
    <property type="component" value="Unassembled WGS sequence"/>
</dbReference>
<dbReference type="Pfam" id="PF00108">
    <property type="entry name" value="Thiolase_N"/>
    <property type="match status" value="1"/>
</dbReference>
<feature type="domain" description="Thiolase N-terminal" evidence="5">
    <location>
        <begin position="5"/>
        <end position="266"/>
    </location>
</feature>
<dbReference type="NCBIfam" id="TIGR01930">
    <property type="entry name" value="AcCoA-C-Actrans"/>
    <property type="match status" value="1"/>
</dbReference>
<comment type="similarity">
    <text evidence="1 4">Belongs to the thiolase-like superfamily. Thiolase family.</text>
</comment>
<evidence type="ECO:0000256" key="1">
    <source>
        <dbReference type="ARBA" id="ARBA00010982"/>
    </source>
</evidence>
<sequence length="397" mass="42412">MQPAYIVDAVRSPVGKYGGKLSSIRPDDLMASVLKALLMRNEFDVESIEDIIIGDANQAGEDCRNVARMAALLAGLPVSVAGNTVNRLCGSGMQSVMDAARAIMCGEGLFYVAGGVESMTRAPFIMPKTNGAWSRNSDVFDSTIGWRFTNKQLADMYYPYSMGETAENVAKHWKISREDQDLFAWQSHQKYFAALEAGKWEDEMVGIEIENNRMISWISGDEPPRKTSLQTLSALKPAFAKDGTVTAGNSSGLNDGAAAVLLASEEALKIFNLQPLARITSMAVSGIDPGIMGVGPVPASDKALKRAGLQMNNIDVIELNEAFAATSLACIKELDADPGKININGGSLAIGNPLGSSGARIIATLVHELQRNDNNKYGLATMCVGLGQGMAIIIEKT</sequence>
<evidence type="ECO:0000256" key="2">
    <source>
        <dbReference type="ARBA" id="ARBA00022679"/>
    </source>
</evidence>
<dbReference type="PIRSF" id="PIRSF000429">
    <property type="entry name" value="Ac-CoA_Ac_transf"/>
    <property type="match status" value="1"/>
</dbReference>
<dbReference type="SUPFAM" id="SSF53901">
    <property type="entry name" value="Thiolase-like"/>
    <property type="match status" value="2"/>
</dbReference>
<protein>
    <submittedName>
        <fullName evidence="7">Thiolase family protein</fullName>
        <ecNumber evidence="7">2.3.1.-</ecNumber>
    </submittedName>
</protein>
<evidence type="ECO:0000313" key="8">
    <source>
        <dbReference type="Proteomes" id="UP001560573"/>
    </source>
</evidence>
<evidence type="ECO:0000259" key="5">
    <source>
        <dbReference type="Pfam" id="PF00108"/>
    </source>
</evidence>
<dbReference type="InterPro" id="IPR020617">
    <property type="entry name" value="Thiolase_C"/>
</dbReference>
<dbReference type="Gene3D" id="3.40.47.10">
    <property type="match status" value="2"/>
</dbReference>
<name>A0ABV3ZCQ8_9BACT</name>
<dbReference type="InterPro" id="IPR020610">
    <property type="entry name" value="Thiolase_AS"/>
</dbReference>
<evidence type="ECO:0000256" key="3">
    <source>
        <dbReference type="ARBA" id="ARBA00023315"/>
    </source>
</evidence>
<feature type="domain" description="Thiolase C-terminal" evidence="6">
    <location>
        <begin position="273"/>
        <end position="396"/>
    </location>
</feature>
<keyword evidence="2 4" id="KW-0808">Transferase</keyword>
<dbReference type="PROSITE" id="PS00099">
    <property type="entry name" value="THIOLASE_3"/>
    <property type="match status" value="1"/>
</dbReference>
<evidence type="ECO:0000256" key="4">
    <source>
        <dbReference type="RuleBase" id="RU003557"/>
    </source>
</evidence>
<organism evidence="7 8">
    <name type="scientific">Danxiaibacter flavus</name>
    <dbReference type="NCBI Taxonomy" id="3049108"/>
    <lineage>
        <taxon>Bacteria</taxon>
        <taxon>Pseudomonadati</taxon>
        <taxon>Bacteroidota</taxon>
        <taxon>Chitinophagia</taxon>
        <taxon>Chitinophagales</taxon>
        <taxon>Chitinophagaceae</taxon>
        <taxon>Danxiaibacter</taxon>
    </lineage>
</organism>
<dbReference type="GO" id="GO:0016746">
    <property type="term" value="F:acyltransferase activity"/>
    <property type="evidence" value="ECO:0007669"/>
    <property type="project" value="UniProtKB-KW"/>
</dbReference>
<dbReference type="InterPro" id="IPR020615">
    <property type="entry name" value="Thiolase_acyl_enz_int_AS"/>
</dbReference>
<dbReference type="CDD" id="cd00751">
    <property type="entry name" value="thiolase"/>
    <property type="match status" value="1"/>
</dbReference>
<dbReference type="InterPro" id="IPR002155">
    <property type="entry name" value="Thiolase"/>
</dbReference>
<evidence type="ECO:0000259" key="6">
    <source>
        <dbReference type="Pfam" id="PF02803"/>
    </source>
</evidence>
<accession>A0ABV3ZCQ8</accession>
<dbReference type="PANTHER" id="PTHR18919:SF107">
    <property type="entry name" value="ACETYL-COA ACETYLTRANSFERASE, CYTOSOLIC"/>
    <property type="match status" value="1"/>
</dbReference>
<dbReference type="Pfam" id="PF02803">
    <property type="entry name" value="Thiolase_C"/>
    <property type="match status" value="1"/>
</dbReference>
<dbReference type="EC" id="2.3.1.-" evidence="7"/>
<keyword evidence="8" id="KW-1185">Reference proteome</keyword>